<feature type="signal peptide" evidence="1">
    <location>
        <begin position="1"/>
        <end position="23"/>
    </location>
</feature>
<evidence type="ECO:0000259" key="2">
    <source>
        <dbReference type="Pfam" id="PF03886"/>
    </source>
</evidence>
<name>A0A1G9LR23_9RHOB</name>
<proteinExistence type="predicted"/>
<dbReference type="Pfam" id="PF03886">
    <property type="entry name" value="ABC_trans_aux"/>
    <property type="match status" value="1"/>
</dbReference>
<dbReference type="STRING" id="571298.SAMN04488026_110010"/>
<feature type="chain" id="PRO_5011495617" evidence="1">
    <location>
        <begin position="24"/>
        <end position="211"/>
    </location>
</feature>
<accession>A0A1G9LR23</accession>
<sequence>MFRTTLFAVAASITLAGCSAVGALNRASEPLDVYDIRAPKSLAVARGRPQGIDFIIEEPTASGVLNTDRIVVRPSSAQVQYLPDARWSETAPSMIRSALIESFERTGAFRYVGRSPLALSGDVALVTNLSEFHAEILPDEDSGTVRMTLVARLVREDNATILTSRTFTRVAALADAATPTIIAAYESAAHEILSDLAEWVLESRGIAFGSS</sequence>
<dbReference type="InterPro" id="IPR005586">
    <property type="entry name" value="ABC_trans_aux"/>
</dbReference>
<reference evidence="3 4" key="1">
    <citation type="submission" date="2016-10" db="EMBL/GenBank/DDBJ databases">
        <authorList>
            <person name="de Groot N.N."/>
        </authorList>
    </citation>
    <scope>NUCLEOTIDE SEQUENCE [LARGE SCALE GENOMIC DNA]</scope>
    <source>
        <strain evidence="3 4">DSM 25294</strain>
    </source>
</reference>
<dbReference type="Gene3D" id="3.40.50.10610">
    <property type="entry name" value="ABC-type transport auxiliary lipoprotein component"/>
    <property type="match status" value="1"/>
</dbReference>
<gene>
    <name evidence="3" type="ORF">SAMN04488026_110010</name>
</gene>
<organism evidence="3 4">
    <name type="scientific">Aliiruegeria lutimaris</name>
    <dbReference type="NCBI Taxonomy" id="571298"/>
    <lineage>
        <taxon>Bacteria</taxon>
        <taxon>Pseudomonadati</taxon>
        <taxon>Pseudomonadota</taxon>
        <taxon>Alphaproteobacteria</taxon>
        <taxon>Rhodobacterales</taxon>
        <taxon>Roseobacteraceae</taxon>
        <taxon>Aliiruegeria</taxon>
    </lineage>
</organism>
<keyword evidence="1" id="KW-0732">Signal</keyword>
<dbReference type="SUPFAM" id="SSF159594">
    <property type="entry name" value="XCC0632-like"/>
    <property type="match status" value="1"/>
</dbReference>
<evidence type="ECO:0000313" key="3">
    <source>
        <dbReference type="EMBL" id="SDL64227.1"/>
    </source>
</evidence>
<keyword evidence="4" id="KW-1185">Reference proteome</keyword>
<dbReference type="AlphaFoldDB" id="A0A1G9LR23"/>
<dbReference type="EMBL" id="FNEK01000100">
    <property type="protein sequence ID" value="SDL64227.1"/>
    <property type="molecule type" value="Genomic_DNA"/>
</dbReference>
<evidence type="ECO:0000256" key="1">
    <source>
        <dbReference type="SAM" id="SignalP"/>
    </source>
</evidence>
<evidence type="ECO:0000313" key="4">
    <source>
        <dbReference type="Proteomes" id="UP000199382"/>
    </source>
</evidence>
<feature type="domain" description="ABC-type transport auxiliary lipoprotein component" evidence="2">
    <location>
        <begin position="34"/>
        <end position="196"/>
    </location>
</feature>
<protein>
    <submittedName>
        <fullName evidence="3">Cholesterol transport system auxiliary component</fullName>
    </submittedName>
</protein>
<dbReference type="PROSITE" id="PS51257">
    <property type="entry name" value="PROKAR_LIPOPROTEIN"/>
    <property type="match status" value="1"/>
</dbReference>
<dbReference type="Proteomes" id="UP000199382">
    <property type="component" value="Unassembled WGS sequence"/>
</dbReference>
<dbReference type="RefSeq" id="WP_170844765.1">
    <property type="nucleotide sequence ID" value="NZ_FNEK01000100.1"/>
</dbReference>